<dbReference type="GO" id="GO:0000162">
    <property type="term" value="P:L-tryptophan biosynthetic process"/>
    <property type="evidence" value="ECO:0007669"/>
    <property type="project" value="UniProtKB-UniRule"/>
</dbReference>
<evidence type="ECO:0000256" key="9">
    <source>
        <dbReference type="HAMAP-Rule" id="MF_00134"/>
    </source>
</evidence>
<dbReference type="InterPro" id="IPR013798">
    <property type="entry name" value="Indole-3-glycerol_P_synth_dom"/>
</dbReference>
<dbReference type="Proteomes" id="UP000264141">
    <property type="component" value="Unassembled WGS sequence"/>
</dbReference>
<dbReference type="NCBIfam" id="NF001377">
    <property type="entry name" value="PRK00278.2-4"/>
    <property type="match status" value="1"/>
</dbReference>
<comment type="caution">
    <text evidence="11">The sequence shown here is derived from an EMBL/GenBank/DDBJ whole genome shotgun (WGS) entry which is preliminary data.</text>
</comment>
<evidence type="ECO:0000256" key="1">
    <source>
        <dbReference type="ARBA" id="ARBA00001633"/>
    </source>
</evidence>
<evidence type="ECO:0000256" key="6">
    <source>
        <dbReference type="ARBA" id="ARBA00022822"/>
    </source>
</evidence>
<dbReference type="EC" id="4.1.1.48" evidence="9"/>
<dbReference type="Gene3D" id="3.20.20.70">
    <property type="entry name" value="Aldolase class I"/>
    <property type="match status" value="1"/>
</dbReference>
<dbReference type="SUPFAM" id="SSF51366">
    <property type="entry name" value="Ribulose-phoshate binding barrel"/>
    <property type="match status" value="1"/>
</dbReference>
<dbReference type="HAMAP" id="MF_00134_B">
    <property type="entry name" value="IGPS_B"/>
    <property type="match status" value="1"/>
</dbReference>
<dbReference type="FunFam" id="3.20.20.70:FF:000024">
    <property type="entry name" value="Indole-3-glycerol phosphate synthase"/>
    <property type="match status" value="1"/>
</dbReference>
<proteinExistence type="inferred from homology"/>
<feature type="domain" description="Indole-3-glycerol phosphate synthase" evidence="10">
    <location>
        <begin position="4"/>
        <end position="260"/>
    </location>
</feature>
<reference evidence="11 12" key="1">
    <citation type="journal article" date="2018" name="Nat. Biotechnol.">
        <title>A standardized bacterial taxonomy based on genome phylogeny substantially revises the tree of life.</title>
        <authorList>
            <person name="Parks D.H."/>
            <person name="Chuvochina M."/>
            <person name="Waite D.W."/>
            <person name="Rinke C."/>
            <person name="Skarshewski A."/>
            <person name="Chaumeil P.A."/>
            <person name="Hugenholtz P."/>
        </authorList>
    </citation>
    <scope>NUCLEOTIDE SEQUENCE [LARGE SCALE GENOMIC DNA]</scope>
    <source>
        <strain evidence="11">UBA8781</strain>
    </source>
</reference>
<dbReference type="PANTHER" id="PTHR22854:SF2">
    <property type="entry name" value="INDOLE-3-GLYCEROL-PHOSPHATE SYNTHASE"/>
    <property type="match status" value="1"/>
</dbReference>
<dbReference type="EMBL" id="DPBP01000020">
    <property type="protein sequence ID" value="HCE17139.1"/>
    <property type="molecule type" value="Genomic_DNA"/>
</dbReference>
<keyword evidence="4 9" id="KW-0028">Amino-acid biosynthesis</keyword>
<dbReference type="AlphaFoldDB" id="A0A3D1JEZ1"/>
<evidence type="ECO:0000256" key="5">
    <source>
        <dbReference type="ARBA" id="ARBA00022793"/>
    </source>
</evidence>
<keyword evidence="8 9" id="KW-0456">Lyase</keyword>
<evidence type="ECO:0000256" key="4">
    <source>
        <dbReference type="ARBA" id="ARBA00022605"/>
    </source>
</evidence>
<evidence type="ECO:0000256" key="7">
    <source>
        <dbReference type="ARBA" id="ARBA00023141"/>
    </source>
</evidence>
<dbReference type="GO" id="GO:0004425">
    <property type="term" value="F:indole-3-glycerol-phosphate synthase activity"/>
    <property type="evidence" value="ECO:0007669"/>
    <property type="project" value="UniProtKB-UniRule"/>
</dbReference>
<dbReference type="InterPro" id="IPR011060">
    <property type="entry name" value="RibuloseP-bd_barrel"/>
</dbReference>
<evidence type="ECO:0000313" key="11">
    <source>
        <dbReference type="EMBL" id="HCE17139.1"/>
    </source>
</evidence>
<dbReference type="UniPathway" id="UPA00035">
    <property type="reaction ID" value="UER00043"/>
</dbReference>
<comment type="catalytic activity">
    <reaction evidence="1 9">
        <text>1-(2-carboxyphenylamino)-1-deoxy-D-ribulose 5-phosphate + H(+) = (1S,2R)-1-C-(indol-3-yl)glycerol 3-phosphate + CO2 + H2O</text>
        <dbReference type="Rhea" id="RHEA:23476"/>
        <dbReference type="ChEBI" id="CHEBI:15377"/>
        <dbReference type="ChEBI" id="CHEBI:15378"/>
        <dbReference type="ChEBI" id="CHEBI:16526"/>
        <dbReference type="ChEBI" id="CHEBI:58613"/>
        <dbReference type="ChEBI" id="CHEBI:58866"/>
        <dbReference type="EC" id="4.1.1.48"/>
    </reaction>
</comment>
<sequence length="262" mass="28273">MSRLDEILAHKRAELAARKALTSLADVRAAAGNALPPLDFKATIRRPLHARPRLIAEIKRASPSRGLLAGADFDPLRLAQAYRDNGASAFSVLTDERFFGGNLEHLRQVAALQPRRPVLRKDFILEESQIYEARAAGASAILLIVACLEFAQLGDFSRLAEELGMAALVEVHNLPELEVALKAGAQIIGINNRDLRTFEVRLETTLRLRPHIPPGVVVVAESGIHTRADADVLAEAGVDALLVGEALVAAQDTAAKVRELVG</sequence>
<dbReference type="InterPro" id="IPR013785">
    <property type="entry name" value="Aldolase_TIM"/>
</dbReference>
<keyword evidence="6 9" id="KW-0822">Tryptophan biosynthesis</keyword>
<evidence type="ECO:0000256" key="3">
    <source>
        <dbReference type="ARBA" id="ARBA00008737"/>
    </source>
</evidence>
<keyword evidence="5 9" id="KW-0210">Decarboxylase</keyword>
<dbReference type="InterPro" id="IPR001468">
    <property type="entry name" value="Indole-3-GlycerolPSynthase_CS"/>
</dbReference>
<dbReference type="CDD" id="cd00331">
    <property type="entry name" value="IGPS"/>
    <property type="match status" value="1"/>
</dbReference>
<evidence type="ECO:0000313" key="12">
    <source>
        <dbReference type="Proteomes" id="UP000264141"/>
    </source>
</evidence>
<gene>
    <name evidence="9" type="primary">trpC</name>
    <name evidence="11" type="ORF">DEQ80_04705</name>
</gene>
<evidence type="ECO:0000256" key="2">
    <source>
        <dbReference type="ARBA" id="ARBA00004696"/>
    </source>
</evidence>
<dbReference type="PANTHER" id="PTHR22854">
    <property type="entry name" value="TRYPTOPHAN BIOSYNTHESIS PROTEIN"/>
    <property type="match status" value="1"/>
</dbReference>
<dbReference type="PROSITE" id="PS00614">
    <property type="entry name" value="IGPS"/>
    <property type="match status" value="1"/>
</dbReference>
<dbReference type="Pfam" id="PF00218">
    <property type="entry name" value="IGPS"/>
    <property type="match status" value="1"/>
</dbReference>
<keyword evidence="7 9" id="KW-0057">Aromatic amino acid biosynthesis</keyword>
<evidence type="ECO:0000256" key="8">
    <source>
        <dbReference type="ARBA" id="ARBA00023239"/>
    </source>
</evidence>
<dbReference type="STRING" id="229919.GCA_001050195_02876"/>
<organism evidence="11 12">
    <name type="scientific">Anaerolinea thermolimosa</name>
    <dbReference type="NCBI Taxonomy" id="229919"/>
    <lineage>
        <taxon>Bacteria</taxon>
        <taxon>Bacillati</taxon>
        <taxon>Chloroflexota</taxon>
        <taxon>Anaerolineae</taxon>
        <taxon>Anaerolineales</taxon>
        <taxon>Anaerolineaceae</taxon>
        <taxon>Anaerolinea</taxon>
    </lineage>
</organism>
<dbReference type="GO" id="GO:0004640">
    <property type="term" value="F:phosphoribosylanthranilate isomerase activity"/>
    <property type="evidence" value="ECO:0007669"/>
    <property type="project" value="TreeGrafter"/>
</dbReference>
<accession>A0A3D1JEZ1</accession>
<comment type="pathway">
    <text evidence="2 9">Amino-acid biosynthesis; L-tryptophan biosynthesis; L-tryptophan from chorismate: step 4/5.</text>
</comment>
<dbReference type="InterPro" id="IPR045186">
    <property type="entry name" value="Indole-3-glycerol_P_synth"/>
</dbReference>
<evidence type="ECO:0000259" key="10">
    <source>
        <dbReference type="Pfam" id="PF00218"/>
    </source>
</evidence>
<protein>
    <recommendedName>
        <fullName evidence="9">Indole-3-glycerol phosphate synthase</fullName>
        <shortName evidence="9">IGPS</shortName>
        <ecNumber evidence="9">4.1.1.48</ecNumber>
    </recommendedName>
</protein>
<comment type="similarity">
    <text evidence="3 9">Belongs to the TrpC family.</text>
</comment>
<name>A0A3D1JEZ1_9CHLR</name>